<feature type="domain" description="Xylose isomerase-like TIM barrel" evidence="4">
    <location>
        <begin position="22"/>
        <end position="258"/>
    </location>
</feature>
<dbReference type="SUPFAM" id="SSF51658">
    <property type="entry name" value="Xylose isomerase-like"/>
    <property type="match status" value="1"/>
</dbReference>
<evidence type="ECO:0000256" key="3">
    <source>
        <dbReference type="PIRSR" id="PIRSR006241-50"/>
    </source>
</evidence>
<evidence type="ECO:0000259" key="4">
    <source>
        <dbReference type="Pfam" id="PF01261"/>
    </source>
</evidence>
<dbReference type="AlphaFoldDB" id="A0A7X8C5B2"/>
<dbReference type="InterPro" id="IPR050417">
    <property type="entry name" value="Sugar_Epim/Isomerase"/>
</dbReference>
<evidence type="ECO:0000256" key="2">
    <source>
        <dbReference type="PIRNR" id="PIRNR006241"/>
    </source>
</evidence>
<keyword evidence="1 2" id="KW-0413">Isomerase</keyword>
<dbReference type="InterPro" id="IPR026040">
    <property type="entry name" value="HyI-like"/>
</dbReference>
<sequence length="262" mass="29023">MKFKQSACIETLYCEKPFLERFSAAKADGFAGVEFWSWTDKDLSKVKEAAENAEITICGFNGDAELSLIDPDHNKNYLEFLKKSIAAAKQVGALSLTIHSNGLGEAGKVLNHYEKLSDTVKTCNMFYMLEQCAALAESEDILLNLEGLNIITDHVGNYLVNTSVAAEMCRIIGSDYLKVLYDVYHMQLNEGNLCNNIESFIDVIGHVHVADCPGRHEPGTGEIYYPKIYKTLANTGYGGYIGYELFPETTTKKAVEAIMSIV</sequence>
<reference evidence="5 6" key="1">
    <citation type="journal article" date="2020" name="Biotechnol. Biofuels">
        <title>New insights from the biogas microbiome by comprehensive genome-resolved metagenomics of nearly 1600 species originating from multiple anaerobic digesters.</title>
        <authorList>
            <person name="Campanaro S."/>
            <person name="Treu L."/>
            <person name="Rodriguez-R L.M."/>
            <person name="Kovalovszki A."/>
            <person name="Ziels R.M."/>
            <person name="Maus I."/>
            <person name="Zhu X."/>
            <person name="Kougias P.G."/>
            <person name="Basile A."/>
            <person name="Luo G."/>
            <person name="Schluter A."/>
            <person name="Konstantinidis K.T."/>
            <person name="Angelidaki I."/>
        </authorList>
    </citation>
    <scope>NUCLEOTIDE SEQUENCE [LARGE SCALE GENOMIC DNA]</scope>
    <source>
        <strain evidence="5">AS23ysBPME_34</strain>
    </source>
</reference>
<dbReference type="InterPro" id="IPR036237">
    <property type="entry name" value="Xyl_isomerase-like_sf"/>
</dbReference>
<dbReference type="PANTHER" id="PTHR43489">
    <property type="entry name" value="ISOMERASE"/>
    <property type="match status" value="1"/>
</dbReference>
<evidence type="ECO:0000256" key="1">
    <source>
        <dbReference type="ARBA" id="ARBA00023235"/>
    </source>
</evidence>
<dbReference type="GO" id="GO:0016853">
    <property type="term" value="F:isomerase activity"/>
    <property type="evidence" value="ECO:0007669"/>
    <property type="project" value="UniProtKB-KW"/>
</dbReference>
<feature type="active site" description="Proton donor/acceptor" evidence="3">
    <location>
        <position position="244"/>
    </location>
</feature>
<evidence type="ECO:0000313" key="6">
    <source>
        <dbReference type="Proteomes" id="UP000541058"/>
    </source>
</evidence>
<comment type="similarity">
    <text evidence="2">Belongs to the hyi family.</text>
</comment>
<feature type="active site" description="Proton donor/acceptor" evidence="3">
    <location>
        <position position="146"/>
    </location>
</feature>
<gene>
    <name evidence="5" type="ORF">GX355_09750</name>
</gene>
<evidence type="ECO:0000313" key="5">
    <source>
        <dbReference type="EMBL" id="NLJ19132.1"/>
    </source>
</evidence>
<dbReference type="Pfam" id="PF01261">
    <property type="entry name" value="AP_endonuc_2"/>
    <property type="match status" value="1"/>
</dbReference>
<dbReference type="PIRSF" id="PIRSF006241">
    <property type="entry name" value="HyI"/>
    <property type="match status" value="1"/>
</dbReference>
<accession>A0A7X8C5B2</accession>
<name>A0A7X8C5B2_9LACT</name>
<protein>
    <submittedName>
        <fullName evidence="5">TIM barrel protein</fullName>
    </submittedName>
</protein>
<dbReference type="RefSeq" id="WP_276649457.1">
    <property type="nucleotide sequence ID" value="NZ_JAAYSM010000345.1"/>
</dbReference>
<dbReference type="Gene3D" id="3.20.20.150">
    <property type="entry name" value="Divalent-metal-dependent TIM barrel enzymes"/>
    <property type="match status" value="1"/>
</dbReference>
<dbReference type="EMBL" id="JAAYSM010000345">
    <property type="protein sequence ID" value="NLJ19132.1"/>
    <property type="molecule type" value="Genomic_DNA"/>
</dbReference>
<comment type="caution">
    <text evidence="5">The sequence shown here is derived from an EMBL/GenBank/DDBJ whole genome shotgun (WGS) entry which is preliminary data.</text>
</comment>
<dbReference type="InterPro" id="IPR013022">
    <property type="entry name" value="Xyl_isomerase-like_TIM-brl"/>
</dbReference>
<dbReference type="Proteomes" id="UP000541058">
    <property type="component" value="Unassembled WGS sequence"/>
</dbReference>
<organism evidence="5 6">
    <name type="scientific">Globicatella sulfidifaciens</name>
    <dbReference type="NCBI Taxonomy" id="136093"/>
    <lineage>
        <taxon>Bacteria</taxon>
        <taxon>Bacillati</taxon>
        <taxon>Bacillota</taxon>
        <taxon>Bacilli</taxon>
        <taxon>Lactobacillales</taxon>
        <taxon>Aerococcaceae</taxon>
        <taxon>Globicatella</taxon>
    </lineage>
</organism>
<proteinExistence type="inferred from homology"/>